<dbReference type="Gene3D" id="3.30.530.20">
    <property type="match status" value="1"/>
</dbReference>
<organism evidence="2 3">
    <name type="scientific">Phytophthora fragariaefolia</name>
    <dbReference type="NCBI Taxonomy" id="1490495"/>
    <lineage>
        <taxon>Eukaryota</taxon>
        <taxon>Sar</taxon>
        <taxon>Stramenopiles</taxon>
        <taxon>Oomycota</taxon>
        <taxon>Peronosporomycetes</taxon>
        <taxon>Peronosporales</taxon>
        <taxon>Peronosporaceae</taxon>
        <taxon>Phytophthora</taxon>
    </lineage>
</organism>
<accession>A0A9W6U391</accession>
<dbReference type="EMBL" id="BSXT01000333">
    <property type="protein sequence ID" value="GMF24540.1"/>
    <property type="molecule type" value="Genomic_DNA"/>
</dbReference>
<name>A0A9W6U391_9STRA</name>
<dbReference type="InterPro" id="IPR023393">
    <property type="entry name" value="START-like_dom_sf"/>
</dbReference>
<comment type="caution">
    <text evidence="2">The sequence shown here is derived from an EMBL/GenBank/DDBJ whole genome shotgun (WGS) entry which is preliminary data.</text>
</comment>
<evidence type="ECO:0000313" key="3">
    <source>
        <dbReference type="Proteomes" id="UP001165121"/>
    </source>
</evidence>
<feature type="region of interest" description="Disordered" evidence="1">
    <location>
        <begin position="481"/>
        <end position="501"/>
    </location>
</feature>
<gene>
    <name evidence="2" type="ORF">Pfra01_000413200</name>
</gene>
<feature type="compositionally biased region" description="Polar residues" evidence="1">
    <location>
        <begin position="481"/>
        <end position="494"/>
    </location>
</feature>
<keyword evidence="3" id="KW-1185">Reference proteome</keyword>
<sequence>MRGWPRPGRDKSKIAQFFDGVHVYRSRILERLSIDAETQKHRIGEPMGGYHSQPEHNQFRFLPTKERQMKFTLPKDAFPVVELSKTQQDAFIEEADTVVKEIVEANDAFIANGSVLQDSQWRHTRTKEGIQVYRQRRKTIIQRRKEASTPVIESPSWSSSHTFMRYRTETSNHVDRIADRETSLSSSSGIAEGSIMERSRPPGAYLMALHGSSGGTLDDCMFGCFAPNDEEWKLRSCYIKDRLDDARIIASIRGPTNEDPYRFLGIKWFAKEHPAVLTGIVQQRDFLIMESSGFTRDSKGEKIGYFLMHSVTLHEIPELKHLGIVRGLMSFCYIFRNGGPGKVDVYTRGFFDSRGEMPGRISATIAADAALCCVNLIEYAYIKKLTWLMKRRRSGGESQSSRCEACEKSFDKFSLTSSRMGTTCSTCRRKMCSKCSVPKKLVMDVSDTGSVQRCSLHFCLGCLLHAKKQCGWEIALNDAETASQRSGSSPTNPNLRRDGRCYSNITDSRVYQRGDMTTKYSHSSYLPERTRTTQLPGNVERFRA</sequence>
<protein>
    <submittedName>
        <fullName evidence="2">Unnamed protein product</fullName>
    </submittedName>
</protein>
<reference evidence="2" key="1">
    <citation type="submission" date="2023-04" db="EMBL/GenBank/DDBJ databases">
        <title>Phytophthora fragariaefolia NBRC 109709.</title>
        <authorList>
            <person name="Ichikawa N."/>
            <person name="Sato H."/>
            <person name="Tonouchi N."/>
        </authorList>
    </citation>
    <scope>NUCLEOTIDE SEQUENCE</scope>
    <source>
        <strain evidence="2">NBRC 109709</strain>
    </source>
</reference>
<dbReference type="Proteomes" id="UP001165121">
    <property type="component" value="Unassembled WGS sequence"/>
</dbReference>
<dbReference type="AlphaFoldDB" id="A0A9W6U391"/>
<dbReference type="InterPro" id="IPR052727">
    <property type="entry name" value="Rab4/Rab5_effector"/>
</dbReference>
<feature type="region of interest" description="Disordered" evidence="1">
    <location>
        <begin position="521"/>
        <end position="544"/>
    </location>
</feature>
<dbReference type="PANTHER" id="PTHR13510">
    <property type="entry name" value="FYVE-FINGER-CONTAINING RAB5 EFFECTOR PROTEIN RABENOSYN-5-RELATED"/>
    <property type="match status" value="1"/>
</dbReference>
<evidence type="ECO:0000256" key="1">
    <source>
        <dbReference type="SAM" id="MobiDB-lite"/>
    </source>
</evidence>
<dbReference type="PANTHER" id="PTHR13510:SF44">
    <property type="entry name" value="RABENOSYN-5"/>
    <property type="match status" value="1"/>
</dbReference>
<proteinExistence type="predicted"/>
<dbReference type="OrthoDB" id="92924at2759"/>
<dbReference type="CDD" id="cd00065">
    <property type="entry name" value="FYVE_like_SF"/>
    <property type="match status" value="1"/>
</dbReference>
<evidence type="ECO:0000313" key="2">
    <source>
        <dbReference type="EMBL" id="GMF24540.1"/>
    </source>
</evidence>